<feature type="transmembrane region" description="Helical" evidence="1">
    <location>
        <begin position="253"/>
        <end position="271"/>
    </location>
</feature>
<sequence>MCDKVLPPSKAKETLKQERYDSLDGLRAYAAIGIVLMHVLANIATKPTANYLTTKLIPFFTDFTLLFMVVSGFSLCCGYYERIKTGAITPNAFYKKRYLRILPFFALLCLLDLALSPSLGSLCEVFANLTLCFGLLPSTADITVIGVGWFLGVVFFFYLLFPFFVFLMDNRIRAWISFGLAIVFVLVALTHFEPINRKNMIFCAPLFMAGGLAYIYRGNIFDWARKNAIVSAIVTIVLTVAYLAFRHLIPGGFIHYVAELTLFSLWLLYAIGSKDVVFNNIVVKYLSGISMEIYLCHMVMYRVVERVHIENVITNINLLYVTTSLLTILGAICFAHIVKYYVVEKIMARIGL</sequence>
<evidence type="ECO:0000259" key="2">
    <source>
        <dbReference type="Pfam" id="PF01757"/>
    </source>
</evidence>
<organism evidence="3 4">
    <name type="scientific">Marseilla massiliensis</name>
    <dbReference type="NCBI Taxonomy" id="1841864"/>
    <lineage>
        <taxon>Bacteria</taxon>
        <taxon>Pseudomonadati</taxon>
        <taxon>Bacteroidota</taxon>
        <taxon>Bacteroidia</taxon>
        <taxon>Bacteroidales</taxon>
        <taxon>Prevotellaceae</taxon>
        <taxon>Marseilla</taxon>
    </lineage>
</organism>
<accession>A0A938WP64</accession>
<evidence type="ECO:0000313" key="4">
    <source>
        <dbReference type="Proteomes" id="UP000764045"/>
    </source>
</evidence>
<feature type="transmembrane region" description="Helical" evidence="1">
    <location>
        <begin position="56"/>
        <end position="80"/>
    </location>
</feature>
<dbReference type="GO" id="GO:0000271">
    <property type="term" value="P:polysaccharide biosynthetic process"/>
    <property type="evidence" value="ECO:0007669"/>
    <property type="project" value="TreeGrafter"/>
</dbReference>
<feature type="transmembrane region" description="Helical" evidence="1">
    <location>
        <begin position="228"/>
        <end position="247"/>
    </location>
</feature>
<dbReference type="PANTHER" id="PTHR23028">
    <property type="entry name" value="ACETYLTRANSFERASE"/>
    <property type="match status" value="1"/>
</dbReference>
<dbReference type="PANTHER" id="PTHR23028:SF53">
    <property type="entry name" value="ACYL_TRANSF_3 DOMAIN-CONTAINING PROTEIN"/>
    <property type="match status" value="1"/>
</dbReference>
<dbReference type="Proteomes" id="UP000764045">
    <property type="component" value="Unassembled WGS sequence"/>
</dbReference>
<keyword evidence="4" id="KW-1185">Reference proteome</keyword>
<evidence type="ECO:0000256" key="1">
    <source>
        <dbReference type="SAM" id="Phobius"/>
    </source>
</evidence>
<gene>
    <name evidence="3" type="ORF">H6B30_11700</name>
</gene>
<comment type="caution">
    <text evidence="3">The sequence shown here is derived from an EMBL/GenBank/DDBJ whole genome shotgun (WGS) entry which is preliminary data.</text>
</comment>
<feature type="transmembrane region" description="Helical" evidence="1">
    <location>
        <begin position="26"/>
        <end position="44"/>
    </location>
</feature>
<dbReference type="GO" id="GO:0016747">
    <property type="term" value="F:acyltransferase activity, transferring groups other than amino-acyl groups"/>
    <property type="evidence" value="ECO:0007669"/>
    <property type="project" value="InterPro"/>
</dbReference>
<feature type="transmembrane region" description="Helical" evidence="1">
    <location>
        <begin position="198"/>
        <end position="216"/>
    </location>
</feature>
<dbReference type="EMBL" id="JACJJL010000021">
    <property type="protein sequence ID" value="MBM6662406.1"/>
    <property type="molecule type" value="Genomic_DNA"/>
</dbReference>
<feature type="transmembrane region" description="Helical" evidence="1">
    <location>
        <begin position="142"/>
        <end position="167"/>
    </location>
</feature>
<keyword evidence="3" id="KW-0808">Transferase</keyword>
<name>A0A938WP64_9BACT</name>
<feature type="transmembrane region" description="Helical" evidence="1">
    <location>
        <begin position="174"/>
        <end position="192"/>
    </location>
</feature>
<reference evidence="3 4" key="1">
    <citation type="journal article" date="2021" name="Sci. Rep.">
        <title>The distribution of antibiotic resistance genes in chicken gut microbiota commensals.</title>
        <authorList>
            <person name="Juricova H."/>
            <person name="Matiasovicova J."/>
            <person name="Kubasova T."/>
            <person name="Cejkova D."/>
            <person name="Rychlik I."/>
        </authorList>
    </citation>
    <scope>NUCLEOTIDE SEQUENCE [LARGE SCALE GENOMIC DNA]</scope>
    <source>
        <strain evidence="3 4">An819</strain>
    </source>
</reference>
<feature type="domain" description="Acyltransferase 3" evidence="2">
    <location>
        <begin position="21"/>
        <end position="335"/>
    </location>
</feature>
<dbReference type="GO" id="GO:0016020">
    <property type="term" value="C:membrane"/>
    <property type="evidence" value="ECO:0007669"/>
    <property type="project" value="TreeGrafter"/>
</dbReference>
<dbReference type="Pfam" id="PF01757">
    <property type="entry name" value="Acyl_transf_3"/>
    <property type="match status" value="1"/>
</dbReference>
<evidence type="ECO:0000313" key="3">
    <source>
        <dbReference type="EMBL" id="MBM6662406.1"/>
    </source>
</evidence>
<proteinExistence type="predicted"/>
<keyword evidence="3" id="KW-0012">Acyltransferase</keyword>
<keyword evidence="1" id="KW-1133">Transmembrane helix</keyword>
<protein>
    <submittedName>
        <fullName evidence="3">Acyltransferase</fullName>
    </submittedName>
</protein>
<dbReference type="InterPro" id="IPR002656">
    <property type="entry name" value="Acyl_transf_3_dom"/>
</dbReference>
<feature type="transmembrane region" description="Helical" evidence="1">
    <location>
        <begin position="101"/>
        <end position="122"/>
    </location>
</feature>
<feature type="transmembrane region" description="Helical" evidence="1">
    <location>
        <begin position="316"/>
        <end position="342"/>
    </location>
</feature>
<dbReference type="InterPro" id="IPR050879">
    <property type="entry name" value="Acyltransferase_3"/>
</dbReference>
<dbReference type="AlphaFoldDB" id="A0A938WP64"/>
<keyword evidence="1" id="KW-0812">Transmembrane</keyword>
<feature type="transmembrane region" description="Helical" evidence="1">
    <location>
        <begin position="283"/>
        <end position="304"/>
    </location>
</feature>
<keyword evidence="1" id="KW-0472">Membrane</keyword>
<dbReference type="RefSeq" id="WP_205110793.1">
    <property type="nucleotide sequence ID" value="NZ_JACJJL010000021.1"/>
</dbReference>